<dbReference type="InterPro" id="IPR012451">
    <property type="entry name" value="DUF1656"/>
</dbReference>
<feature type="transmembrane region" description="Helical" evidence="5">
    <location>
        <begin position="49"/>
        <end position="67"/>
    </location>
</feature>
<keyword evidence="2 5" id="KW-0812">Transmembrane</keyword>
<dbReference type="GeneID" id="79917282"/>
<keyword evidence="4 5" id="KW-0472">Membrane</keyword>
<dbReference type="Proteomes" id="UP001239257">
    <property type="component" value="Chromosome 1"/>
</dbReference>
<evidence type="ECO:0000256" key="2">
    <source>
        <dbReference type="ARBA" id="ARBA00022692"/>
    </source>
</evidence>
<evidence type="ECO:0000256" key="4">
    <source>
        <dbReference type="ARBA" id="ARBA00023136"/>
    </source>
</evidence>
<evidence type="ECO:0000256" key="1">
    <source>
        <dbReference type="ARBA" id="ARBA00022475"/>
    </source>
</evidence>
<organism evidence="7 9">
    <name type="scientific">Vibrio aestuarianus</name>
    <dbReference type="NCBI Taxonomy" id="28171"/>
    <lineage>
        <taxon>Bacteria</taxon>
        <taxon>Pseudomonadati</taxon>
        <taxon>Pseudomonadota</taxon>
        <taxon>Gammaproteobacteria</taxon>
        <taxon>Vibrionales</taxon>
        <taxon>Vibrionaceae</taxon>
        <taxon>Vibrio</taxon>
    </lineage>
</organism>
<dbReference type="EMBL" id="CALYLK010000135">
    <property type="protein sequence ID" value="CAH8225943.1"/>
    <property type="molecule type" value="Genomic_DNA"/>
</dbReference>
<keyword evidence="8" id="KW-1185">Reference proteome</keyword>
<keyword evidence="3 5" id="KW-1133">Transmembrane helix</keyword>
<evidence type="ECO:0000313" key="7">
    <source>
        <dbReference type="EMBL" id="WGK82867.1"/>
    </source>
</evidence>
<reference evidence="6" key="2">
    <citation type="submission" date="2022-06" db="EMBL/GenBank/DDBJ databases">
        <authorList>
            <person name="Goudenege D."/>
            <person name="Le Roux F."/>
        </authorList>
    </citation>
    <scope>NUCLEOTIDE SEQUENCE</scope>
    <source>
        <strain evidence="6">12-063</strain>
    </source>
</reference>
<dbReference type="Pfam" id="PF07869">
    <property type="entry name" value="DUF1656"/>
    <property type="match status" value="1"/>
</dbReference>
<name>A0AAX3U770_9VIBR</name>
<sequence length="70" mass="7789">MNAVPHELAWGEIYIPPLLLVVVIAYFLASTTSLIMAKLGWHKYVAHPALAEFSLVIIFTGIISQFITTF</sequence>
<protein>
    <submittedName>
        <fullName evidence="7">DUF1656 domain-containing protein</fullName>
    </submittedName>
</protein>
<proteinExistence type="predicted"/>
<dbReference type="AlphaFoldDB" id="A0AAX3U770"/>
<evidence type="ECO:0000313" key="6">
    <source>
        <dbReference type="EMBL" id="CAH8225943.1"/>
    </source>
</evidence>
<evidence type="ECO:0000313" key="9">
    <source>
        <dbReference type="Proteomes" id="UP001239257"/>
    </source>
</evidence>
<gene>
    <name evidence="7" type="ORF">PYE51_06380</name>
    <name evidence="6" type="ORF">VAE063_940277</name>
</gene>
<evidence type="ECO:0000256" key="3">
    <source>
        <dbReference type="ARBA" id="ARBA00022989"/>
    </source>
</evidence>
<reference evidence="7" key="1">
    <citation type="submission" date="2022-02" db="EMBL/GenBank/DDBJ databases">
        <title>Emergence and expansion in Europe of a Vibrio aestuarianus clonal complex pathogenic for oysters.</title>
        <authorList>
            <person name="Mesnil A."/>
            <person name="Travers M.-A."/>
        </authorList>
    </citation>
    <scope>NUCLEOTIDE SEQUENCE</scope>
    <source>
        <strain evidence="7">U29</strain>
    </source>
</reference>
<feature type="transmembrane region" description="Helical" evidence="5">
    <location>
        <begin position="14"/>
        <end position="37"/>
    </location>
</feature>
<accession>A0AAX3U770</accession>
<dbReference type="EMBL" id="CP118709">
    <property type="protein sequence ID" value="WGK82867.1"/>
    <property type="molecule type" value="Genomic_DNA"/>
</dbReference>
<dbReference type="Proteomes" id="UP001152658">
    <property type="component" value="Unassembled WGS sequence"/>
</dbReference>
<evidence type="ECO:0000313" key="8">
    <source>
        <dbReference type="Proteomes" id="UP001152658"/>
    </source>
</evidence>
<evidence type="ECO:0000256" key="5">
    <source>
        <dbReference type="SAM" id="Phobius"/>
    </source>
</evidence>
<dbReference type="RefSeq" id="WP_168521979.1">
    <property type="nucleotide sequence ID" value="NZ_CALYLA010000019.1"/>
</dbReference>
<keyword evidence="1" id="KW-1003">Cell membrane</keyword>